<feature type="binding site" evidence="9">
    <location>
        <position position="124"/>
    </location>
    <ligand>
        <name>Fe cation</name>
        <dbReference type="ChEBI" id="CHEBI:24875"/>
        <label>1</label>
    </ligand>
</feature>
<evidence type="ECO:0000313" key="12">
    <source>
        <dbReference type="Proteomes" id="UP000019091"/>
    </source>
</evidence>
<dbReference type="Proteomes" id="UP000019091">
    <property type="component" value="Chromosome"/>
</dbReference>
<keyword evidence="5 8" id="KW-0479">Metal-binding</keyword>
<keyword evidence="4" id="KW-0349">Heme</keyword>
<name>A0A4V7ICN4_BIBTR</name>
<keyword evidence="3 8" id="KW-0409">Iron storage</keyword>
<comment type="cofactor">
    <cofactor evidence="1">
        <name>heme b</name>
        <dbReference type="ChEBI" id="CHEBI:60344"/>
    </cofactor>
</comment>
<dbReference type="PANTHER" id="PTHR30295">
    <property type="entry name" value="BACTERIOFERRITIN"/>
    <property type="match status" value="1"/>
</dbReference>
<dbReference type="EMBL" id="CP006954">
    <property type="protein sequence ID" value="AHG82795.1"/>
    <property type="molecule type" value="Genomic_DNA"/>
</dbReference>
<evidence type="ECO:0000256" key="9">
    <source>
        <dbReference type="PIRSR" id="PIRSR002560-1"/>
    </source>
</evidence>
<dbReference type="EC" id="1.16.3.1" evidence="8"/>
<dbReference type="GO" id="GO:0020037">
    <property type="term" value="F:heme binding"/>
    <property type="evidence" value="ECO:0007669"/>
    <property type="project" value="TreeGrafter"/>
</dbReference>
<dbReference type="InterPro" id="IPR002024">
    <property type="entry name" value="Bacterioferritin"/>
</dbReference>
<evidence type="ECO:0000256" key="2">
    <source>
        <dbReference type="ARBA" id="ARBA00008093"/>
    </source>
</evidence>
<evidence type="ECO:0000256" key="8">
    <source>
        <dbReference type="PIRNR" id="PIRNR002560"/>
    </source>
</evidence>
<keyword evidence="6 8" id="KW-0408">Iron</keyword>
<evidence type="ECO:0000259" key="10">
    <source>
        <dbReference type="PROSITE" id="PS50905"/>
    </source>
</evidence>
<proteinExistence type="inferred from homology"/>
<gene>
    <name evidence="11" type="ORF">F542_20860</name>
</gene>
<feature type="domain" description="Ferritin-like diiron" evidence="10">
    <location>
        <begin position="1"/>
        <end position="142"/>
    </location>
</feature>
<feature type="binding site" evidence="9">
    <location>
        <position position="49"/>
    </location>
    <ligand>
        <name>Fe cation</name>
        <dbReference type="ChEBI" id="CHEBI:24875"/>
        <label>2</label>
    </ligand>
</feature>
<organism evidence="11 12">
    <name type="scientific">Bibersteinia trehalosi USDA-ARS-USMARC-188</name>
    <dbReference type="NCBI Taxonomy" id="1263829"/>
    <lineage>
        <taxon>Bacteria</taxon>
        <taxon>Pseudomonadati</taxon>
        <taxon>Pseudomonadota</taxon>
        <taxon>Gammaproteobacteria</taxon>
        <taxon>Pasteurellales</taxon>
        <taxon>Pasteurellaceae</taxon>
        <taxon>Bibersteinia</taxon>
    </lineage>
</organism>
<dbReference type="PIRSF" id="PIRSF002560">
    <property type="entry name" value="Bacterioferritin"/>
    <property type="match status" value="1"/>
</dbReference>
<sequence>MNSKIIEKLNELLAVYQMANIQHQTHLVLVRAWGYEKLAETMAAHIDDEPETIINLQNRILDLGGEIAYTLPQPTFGTDIASAFEADLKLQIDARPRLNEVIELFQAEHDATSRVLVEEILKDEEEHLAWLEAEMSLLDRLGDQLYLAARA</sequence>
<dbReference type="PROSITE" id="PS50905">
    <property type="entry name" value="FERRITIN_LIKE"/>
    <property type="match status" value="1"/>
</dbReference>
<feature type="binding site" evidence="9">
    <location>
        <position position="127"/>
    </location>
    <ligand>
        <name>Fe cation</name>
        <dbReference type="ChEBI" id="CHEBI:24875"/>
        <label>2</label>
    </ligand>
</feature>
<feature type="binding site" evidence="9">
    <location>
        <position position="48"/>
    </location>
    <ligand>
        <name>Fe cation</name>
        <dbReference type="ChEBI" id="CHEBI:24875"/>
        <label>3</label>
    </ligand>
</feature>
<dbReference type="OrthoDB" id="9800505at2"/>
<dbReference type="GO" id="GO:0005829">
    <property type="term" value="C:cytosol"/>
    <property type="evidence" value="ECO:0007669"/>
    <property type="project" value="TreeGrafter"/>
</dbReference>
<evidence type="ECO:0000256" key="1">
    <source>
        <dbReference type="ARBA" id="ARBA00001970"/>
    </source>
</evidence>
<reference evidence="11 12" key="1">
    <citation type="journal article" date="2014" name="Genome Announc.">
        <title>Complete Closed Genome Sequences of Three Bibersteinia trehalosi Nasopharyngeal Isolates from Cattle with Shipping Fever.</title>
        <authorList>
            <person name="Harhay G.P."/>
            <person name="McVey D.S."/>
            <person name="Koren S."/>
            <person name="Phillippy A.M."/>
            <person name="Bono J."/>
            <person name="Harhay D.M."/>
            <person name="Clawson M.L."/>
            <person name="Heaton M.P."/>
            <person name="Chitko-McKown C.G."/>
            <person name="Korlach J."/>
            <person name="Smith T.P."/>
        </authorList>
    </citation>
    <scope>NUCLEOTIDE SEQUENCE [LARGE SCALE GENOMIC DNA]</scope>
    <source>
        <strain evidence="11 12">USDA-ARS-USMARC-188</strain>
    </source>
</reference>
<comment type="function">
    <text evidence="8">Iron-storage protein, whose ferroxidase center binds Fe(2+), oxidizes it using dioxygen to Fe(3+), and participates in the subsequent Fe(3+) oxide mineral core formation within the central cavity of the BFR protein shell.</text>
</comment>
<dbReference type="SUPFAM" id="SSF47240">
    <property type="entry name" value="Ferritin-like"/>
    <property type="match status" value="1"/>
</dbReference>
<dbReference type="Gene3D" id="1.20.1260.10">
    <property type="match status" value="1"/>
</dbReference>
<dbReference type="GO" id="GO:0008199">
    <property type="term" value="F:ferric iron binding"/>
    <property type="evidence" value="ECO:0007669"/>
    <property type="project" value="InterPro"/>
</dbReference>
<evidence type="ECO:0000256" key="4">
    <source>
        <dbReference type="ARBA" id="ARBA00022617"/>
    </source>
</evidence>
<dbReference type="InterPro" id="IPR008331">
    <property type="entry name" value="Ferritin_DPS_dom"/>
</dbReference>
<evidence type="ECO:0000256" key="5">
    <source>
        <dbReference type="ARBA" id="ARBA00022723"/>
    </source>
</evidence>
<dbReference type="InterPro" id="IPR009078">
    <property type="entry name" value="Ferritin-like_SF"/>
</dbReference>
<evidence type="ECO:0000256" key="7">
    <source>
        <dbReference type="ARBA" id="ARBA00036243"/>
    </source>
</evidence>
<evidence type="ECO:0000256" key="3">
    <source>
        <dbReference type="ARBA" id="ARBA00022434"/>
    </source>
</evidence>
<evidence type="ECO:0000313" key="11">
    <source>
        <dbReference type="EMBL" id="AHG82795.1"/>
    </source>
</evidence>
<dbReference type="GO" id="GO:0004322">
    <property type="term" value="F:ferroxidase activity"/>
    <property type="evidence" value="ECO:0007669"/>
    <property type="project" value="UniProtKB-EC"/>
</dbReference>
<dbReference type="AlphaFoldDB" id="A0A4V7ICN4"/>
<dbReference type="RefSeq" id="WP_025267493.1">
    <property type="nucleotide sequence ID" value="NZ_CP006954.1"/>
</dbReference>
<comment type="similarity">
    <text evidence="2 8">Belongs to the bacterioferritin family.</text>
</comment>
<accession>A0A4V7ICN4</accession>
<feature type="binding site" evidence="9">
    <location>
        <position position="49"/>
    </location>
    <ligand>
        <name>Fe cation</name>
        <dbReference type="ChEBI" id="CHEBI:24875"/>
        <label>1</label>
    </ligand>
</feature>
<dbReference type="PRINTS" id="PR00601">
    <property type="entry name" value="BACFERRITIN"/>
</dbReference>
<dbReference type="PANTHER" id="PTHR30295:SF0">
    <property type="entry name" value="BACTERIOFERRITIN"/>
    <property type="match status" value="1"/>
</dbReference>
<comment type="catalytic activity">
    <reaction evidence="7">
        <text>Fe(2+)(in) = Fe(2+)(out)</text>
        <dbReference type="Rhea" id="RHEA:28486"/>
        <dbReference type="ChEBI" id="CHEBI:29033"/>
    </reaction>
</comment>
<dbReference type="InterPro" id="IPR009040">
    <property type="entry name" value="Ferritin-like_diiron"/>
</dbReference>
<dbReference type="GO" id="GO:0006879">
    <property type="term" value="P:intracellular iron ion homeostasis"/>
    <property type="evidence" value="ECO:0007669"/>
    <property type="project" value="UniProtKB-KW"/>
</dbReference>
<evidence type="ECO:0000256" key="6">
    <source>
        <dbReference type="ARBA" id="ARBA00023004"/>
    </source>
</evidence>
<dbReference type="GO" id="GO:0006826">
    <property type="term" value="P:iron ion transport"/>
    <property type="evidence" value="ECO:0007669"/>
    <property type="project" value="InterPro"/>
</dbReference>
<protein>
    <recommendedName>
        <fullName evidence="8">Bacterioferritin</fullName>
        <ecNumber evidence="8">1.16.3.1</ecNumber>
    </recommendedName>
</protein>
<dbReference type="InterPro" id="IPR012347">
    <property type="entry name" value="Ferritin-like"/>
</dbReference>
<dbReference type="KEGG" id="btre:F542_20860"/>
<feature type="binding site" evidence="9">
    <location>
        <position position="124"/>
    </location>
    <ligand>
        <name>Fe cation</name>
        <dbReference type="ChEBI" id="CHEBI:24875"/>
        <label>2</label>
    </ligand>
</feature>
<comment type="catalytic activity">
    <reaction evidence="8">
        <text>4 Fe(2+) + O2 + 4 H(+) = 4 Fe(3+) + 2 H2O</text>
        <dbReference type="Rhea" id="RHEA:11148"/>
        <dbReference type="ChEBI" id="CHEBI:15377"/>
        <dbReference type="ChEBI" id="CHEBI:15378"/>
        <dbReference type="ChEBI" id="CHEBI:15379"/>
        <dbReference type="ChEBI" id="CHEBI:29033"/>
        <dbReference type="ChEBI" id="CHEBI:29034"/>
        <dbReference type="EC" id="1.16.3.1"/>
    </reaction>
</comment>
<dbReference type="Pfam" id="PF00210">
    <property type="entry name" value="Ferritin"/>
    <property type="match status" value="1"/>
</dbReference>